<evidence type="ECO:0000313" key="10">
    <source>
        <dbReference type="Proteomes" id="UP000182344"/>
    </source>
</evidence>
<feature type="domain" description="Large ribosomal subunit protein uL5 C-terminal" evidence="8">
    <location>
        <begin position="81"/>
        <end position="174"/>
    </location>
</feature>
<dbReference type="GO" id="GO:0000049">
    <property type="term" value="F:tRNA binding"/>
    <property type="evidence" value="ECO:0007669"/>
    <property type="project" value="UniProtKB-UniRule"/>
</dbReference>
<dbReference type="InterPro" id="IPR031309">
    <property type="entry name" value="Ribosomal_uL5_C"/>
</dbReference>
<accession>A0A1J5HR88</accession>
<evidence type="ECO:0000256" key="5">
    <source>
        <dbReference type="HAMAP-Rule" id="MF_01333"/>
    </source>
</evidence>
<evidence type="ECO:0000256" key="2">
    <source>
        <dbReference type="ARBA" id="ARBA00022980"/>
    </source>
</evidence>
<comment type="caution">
    <text evidence="9">The sequence shown here is derived from an EMBL/GenBank/DDBJ whole genome shotgun (WGS) entry which is preliminary data.</text>
</comment>
<organism evidence="9 10">
    <name type="scientific">Candidatus Shapirobacteria bacterium CG2_30_35_20</name>
    <dbReference type="NCBI Taxonomy" id="1805376"/>
    <lineage>
        <taxon>Bacteria</taxon>
        <taxon>Candidatus Shapironibacteriota</taxon>
    </lineage>
</organism>
<evidence type="ECO:0000313" key="9">
    <source>
        <dbReference type="EMBL" id="OIP86947.1"/>
    </source>
</evidence>
<dbReference type="GO" id="GO:0003735">
    <property type="term" value="F:structural constituent of ribosome"/>
    <property type="evidence" value="ECO:0007669"/>
    <property type="project" value="InterPro"/>
</dbReference>
<dbReference type="Proteomes" id="UP000182344">
    <property type="component" value="Unassembled WGS sequence"/>
</dbReference>
<dbReference type="Pfam" id="PF00673">
    <property type="entry name" value="Ribosomal_L5_C"/>
    <property type="match status" value="1"/>
</dbReference>
<dbReference type="GO" id="GO:0005840">
    <property type="term" value="C:ribosome"/>
    <property type="evidence" value="ECO:0007669"/>
    <property type="project" value="UniProtKB-KW"/>
</dbReference>
<evidence type="ECO:0000259" key="7">
    <source>
        <dbReference type="Pfam" id="PF00281"/>
    </source>
</evidence>
<name>A0A1J5HR88_9BACT</name>
<reference evidence="9 10" key="1">
    <citation type="journal article" date="2016" name="Environ. Microbiol.">
        <title>Genomic resolution of a cold subsurface aquifer community provides metabolic insights for novel microbes adapted to high CO concentrations.</title>
        <authorList>
            <person name="Probst A.J."/>
            <person name="Castelle C.J."/>
            <person name="Singh A."/>
            <person name="Brown C.T."/>
            <person name="Anantharaman K."/>
            <person name="Sharon I."/>
            <person name="Hug L.A."/>
            <person name="Burstein D."/>
            <person name="Emerson J.B."/>
            <person name="Thomas B.C."/>
            <person name="Banfield J.F."/>
        </authorList>
    </citation>
    <scope>NUCLEOTIDE SEQUENCE [LARGE SCALE GENOMIC DNA]</scope>
    <source>
        <strain evidence="9">CG2_30_35_20</strain>
    </source>
</reference>
<evidence type="ECO:0000256" key="3">
    <source>
        <dbReference type="ARBA" id="ARBA00023274"/>
    </source>
</evidence>
<dbReference type="InterPro" id="IPR031310">
    <property type="entry name" value="Ribosomal_uL5_N"/>
</dbReference>
<dbReference type="NCBIfam" id="NF000585">
    <property type="entry name" value="PRK00010.1"/>
    <property type="match status" value="1"/>
</dbReference>
<feature type="domain" description="Large ribosomal subunit protein uL5 N-terminal" evidence="7">
    <location>
        <begin position="21"/>
        <end position="77"/>
    </location>
</feature>
<keyword evidence="5" id="KW-0699">rRNA-binding</keyword>
<evidence type="ECO:0000256" key="6">
    <source>
        <dbReference type="RuleBase" id="RU003930"/>
    </source>
</evidence>
<protein>
    <recommendedName>
        <fullName evidence="4 5">Large ribosomal subunit protein uL5</fullName>
    </recommendedName>
</protein>
<dbReference type="GO" id="GO:1990904">
    <property type="term" value="C:ribonucleoprotein complex"/>
    <property type="evidence" value="ECO:0007669"/>
    <property type="project" value="UniProtKB-KW"/>
</dbReference>
<dbReference type="AlphaFoldDB" id="A0A1J5HR88"/>
<dbReference type="PIRSF" id="PIRSF002161">
    <property type="entry name" value="Ribosomal_L5"/>
    <property type="match status" value="1"/>
</dbReference>
<dbReference type="FunFam" id="3.30.1440.10:FF:000001">
    <property type="entry name" value="50S ribosomal protein L5"/>
    <property type="match status" value="1"/>
</dbReference>
<dbReference type="SUPFAM" id="SSF55282">
    <property type="entry name" value="RL5-like"/>
    <property type="match status" value="1"/>
</dbReference>
<dbReference type="PANTHER" id="PTHR11994">
    <property type="entry name" value="60S RIBOSOMAL PROTEIN L11-RELATED"/>
    <property type="match status" value="1"/>
</dbReference>
<keyword evidence="5" id="KW-0820">tRNA-binding</keyword>
<dbReference type="Gene3D" id="3.30.1440.10">
    <property type="match status" value="1"/>
</dbReference>
<proteinExistence type="inferred from homology"/>
<dbReference type="Pfam" id="PF00281">
    <property type="entry name" value="Ribosomal_L5"/>
    <property type="match status" value="1"/>
</dbReference>
<sequence>MIYTPTEINKLLIEKFGKKRNIFSLPKLNKVVINYRVKDARESKEALALAEKELIAITGQKPSLRLSKKSVSTFKLRENDPLALKVTLRGTRMYDFVDKLFNLVLPRLRDFKGLPLTSFDGQGNYSLTIRDQTYFPEVDLDAVGAIRGVQVTLNISASSIDDSKMLLSTLGFPFTK</sequence>
<evidence type="ECO:0000259" key="8">
    <source>
        <dbReference type="Pfam" id="PF00673"/>
    </source>
</evidence>
<keyword evidence="5" id="KW-0694">RNA-binding</keyword>
<comment type="subunit">
    <text evidence="5">Part of the 50S ribosomal subunit; part of the 5S rRNA/L5/L18/L25 subcomplex. Contacts the 5S rRNA and the P site tRNA. Forms a bridge to the 30S subunit in the 70S ribosome.</text>
</comment>
<dbReference type="HAMAP" id="MF_01333_B">
    <property type="entry name" value="Ribosomal_uL5_B"/>
    <property type="match status" value="1"/>
</dbReference>
<dbReference type="InterPro" id="IPR022803">
    <property type="entry name" value="Ribosomal_uL5_dom_sf"/>
</dbReference>
<gene>
    <name evidence="5" type="primary">rplE</name>
    <name evidence="9" type="ORF">AUK05_02405</name>
</gene>
<dbReference type="STRING" id="1805376.AUK05_02405"/>
<evidence type="ECO:0000256" key="4">
    <source>
        <dbReference type="ARBA" id="ARBA00035245"/>
    </source>
</evidence>
<evidence type="ECO:0000256" key="1">
    <source>
        <dbReference type="ARBA" id="ARBA00008553"/>
    </source>
</evidence>
<dbReference type="InterPro" id="IPR020930">
    <property type="entry name" value="Ribosomal_uL5_bac-type"/>
</dbReference>
<keyword evidence="3 5" id="KW-0687">Ribonucleoprotein</keyword>
<comment type="function">
    <text evidence="5">This is 1 of the proteins that bind and probably mediate the attachment of the 5S RNA into the large ribosomal subunit, where it forms part of the central protuberance. In the 70S ribosome it contacts protein S13 of the 30S subunit (bridge B1b), connecting the 2 subunits; this bridge is implicated in subunit movement. Contacts the P site tRNA; the 5S rRNA and some of its associated proteins might help stabilize positioning of ribosome-bound tRNAs.</text>
</comment>
<dbReference type="GO" id="GO:0019843">
    <property type="term" value="F:rRNA binding"/>
    <property type="evidence" value="ECO:0007669"/>
    <property type="project" value="UniProtKB-UniRule"/>
</dbReference>
<keyword evidence="2 5" id="KW-0689">Ribosomal protein</keyword>
<comment type="similarity">
    <text evidence="1 5 6">Belongs to the universal ribosomal protein uL5 family.</text>
</comment>
<dbReference type="InterPro" id="IPR002132">
    <property type="entry name" value="Ribosomal_uL5"/>
</dbReference>
<dbReference type="EMBL" id="MNZO01000035">
    <property type="protein sequence ID" value="OIP86947.1"/>
    <property type="molecule type" value="Genomic_DNA"/>
</dbReference>
<dbReference type="GO" id="GO:0006412">
    <property type="term" value="P:translation"/>
    <property type="evidence" value="ECO:0007669"/>
    <property type="project" value="UniProtKB-UniRule"/>
</dbReference>